<keyword evidence="10" id="KW-1185">Reference proteome</keyword>
<dbReference type="GO" id="GO:0004674">
    <property type="term" value="F:protein serine/threonine kinase activity"/>
    <property type="evidence" value="ECO:0007669"/>
    <property type="project" value="UniProtKB-KW"/>
</dbReference>
<organism evidence="9 10">
    <name type="scientific">Anopheles maculatus</name>
    <dbReference type="NCBI Taxonomy" id="74869"/>
    <lineage>
        <taxon>Eukaryota</taxon>
        <taxon>Metazoa</taxon>
        <taxon>Ecdysozoa</taxon>
        <taxon>Arthropoda</taxon>
        <taxon>Hexapoda</taxon>
        <taxon>Insecta</taxon>
        <taxon>Pterygota</taxon>
        <taxon>Neoptera</taxon>
        <taxon>Endopterygota</taxon>
        <taxon>Diptera</taxon>
        <taxon>Nematocera</taxon>
        <taxon>Culicoidea</taxon>
        <taxon>Culicidae</taxon>
        <taxon>Anophelinae</taxon>
        <taxon>Anopheles</taxon>
        <taxon>Anopheles maculatus group</taxon>
    </lineage>
</organism>
<feature type="region of interest" description="Disordered" evidence="7">
    <location>
        <begin position="235"/>
        <end position="275"/>
    </location>
</feature>
<dbReference type="EnsemblMetazoa" id="AMAM021160-RA">
    <property type="protein sequence ID" value="AMAM021160-PA"/>
    <property type="gene ID" value="AMAM021160"/>
</dbReference>
<dbReference type="GO" id="GO:0035556">
    <property type="term" value="P:intracellular signal transduction"/>
    <property type="evidence" value="ECO:0007669"/>
    <property type="project" value="TreeGrafter"/>
</dbReference>
<keyword evidence="4" id="KW-0418">Kinase</keyword>
<feature type="binding site" evidence="6">
    <location>
        <position position="77"/>
    </location>
    <ligand>
        <name>ATP</name>
        <dbReference type="ChEBI" id="CHEBI:30616"/>
    </ligand>
</feature>
<dbReference type="InterPro" id="IPR011009">
    <property type="entry name" value="Kinase-like_dom_sf"/>
</dbReference>
<dbReference type="Pfam" id="PF00069">
    <property type="entry name" value="Pkinase"/>
    <property type="match status" value="1"/>
</dbReference>
<reference evidence="10" key="1">
    <citation type="submission" date="2013-09" db="EMBL/GenBank/DDBJ databases">
        <title>The Genome Sequence of Anopheles maculatus species B.</title>
        <authorList>
            <consortium name="The Broad Institute Genomics Platform"/>
            <person name="Neafsey D.E."/>
            <person name="Besansky N."/>
            <person name="Howell P."/>
            <person name="Walton C."/>
            <person name="Young S.K."/>
            <person name="Zeng Q."/>
            <person name="Gargeya S."/>
            <person name="Fitzgerald M."/>
            <person name="Haas B."/>
            <person name="Abouelleil A."/>
            <person name="Allen A.W."/>
            <person name="Alvarado L."/>
            <person name="Arachchi H.M."/>
            <person name="Berlin A.M."/>
            <person name="Chapman S.B."/>
            <person name="Gainer-Dewar J."/>
            <person name="Goldberg J."/>
            <person name="Griggs A."/>
            <person name="Gujja S."/>
            <person name="Hansen M."/>
            <person name="Howarth C."/>
            <person name="Imamovic A."/>
            <person name="Ireland A."/>
            <person name="Larimer J."/>
            <person name="McCowan C."/>
            <person name="Murphy C."/>
            <person name="Pearson M."/>
            <person name="Poon T.W."/>
            <person name="Priest M."/>
            <person name="Roberts A."/>
            <person name="Saif S."/>
            <person name="Shea T."/>
            <person name="Sisk P."/>
            <person name="Sykes S."/>
            <person name="Wortman J."/>
            <person name="Nusbaum C."/>
            <person name="Birren B."/>
        </authorList>
    </citation>
    <scope>NUCLEOTIDE SEQUENCE [LARGE SCALE GENOMIC DNA]</scope>
    <source>
        <strain evidence="10">maculatus3</strain>
    </source>
</reference>
<evidence type="ECO:0000256" key="3">
    <source>
        <dbReference type="ARBA" id="ARBA00022741"/>
    </source>
</evidence>
<feature type="region of interest" description="Disordered" evidence="7">
    <location>
        <begin position="1"/>
        <end position="23"/>
    </location>
</feature>
<evidence type="ECO:0000313" key="10">
    <source>
        <dbReference type="Proteomes" id="UP000075901"/>
    </source>
</evidence>
<dbReference type="Gene3D" id="1.10.510.10">
    <property type="entry name" value="Transferase(Phosphotransferase) domain 1"/>
    <property type="match status" value="2"/>
</dbReference>
<feature type="compositionally biased region" description="Basic and acidic residues" evidence="7">
    <location>
        <begin position="235"/>
        <end position="245"/>
    </location>
</feature>
<evidence type="ECO:0000256" key="7">
    <source>
        <dbReference type="SAM" id="MobiDB-lite"/>
    </source>
</evidence>
<evidence type="ECO:0000256" key="6">
    <source>
        <dbReference type="PROSITE-ProRule" id="PRU10141"/>
    </source>
</evidence>
<dbReference type="GO" id="GO:0005737">
    <property type="term" value="C:cytoplasm"/>
    <property type="evidence" value="ECO:0007669"/>
    <property type="project" value="TreeGrafter"/>
</dbReference>
<evidence type="ECO:0000313" key="9">
    <source>
        <dbReference type="EnsemblMetazoa" id="AMAM021160-PA"/>
    </source>
</evidence>
<keyword evidence="2" id="KW-0808">Transferase</keyword>
<dbReference type="VEuPathDB" id="VectorBase:AMAM021160"/>
<dbReference type="PROSITE" id="PS50011">
    <property type="entry name" value="PROTEIN_KINASE_DOM"/>
    <property type="match status" value="1"/>
</dbReference>
<accession>A0A182T7F0</accession>
<protein>
    <recommendedName>
        <fullName evidence="8">Protein kinase domain-containing protein</fullName>
    </recommendedName>
</protein>
<evidence type="ECO:0000259" key="8">
    <source>
        <dbReference type="PROSITE" id="PS50011"/>
    </source>
</evidence>
<dbReference type="AlphaFoldDB" id="A0A182T7F0"/>
<dbReference type="GO" id="GO:0005524">
    <property type="term" value="F:ATP binding"/>
    <property type="evidence" value="ECO:0007669"/>
    <property type="project" value="UniProtKB-UniRule"/>
</dbReference>
<evidence type="ECO:0000256" key="1">
    <source>
        <dbReference type="ARBA" id="ARBA00022527"/>
    </source>
</evidence>
<dbReference type="PANTHER" id="PTHR24346">
    <property type="entry name" value="MAP/MICROTUBULE AFFINITY-REGULATING KINASE"/>
    <property type="match status" value="1"/>
</dbReference>
<dbReference type="Proteomes" id="UP000075901">
    <property type="component" value="Unassembled WGS sequence"/>
</dbReference>
<proteinExistence type="predicted"/>
<evidence type="ECO:0000256" key="5">
    <source>
        <dbReference type="ARBA" id="ARBA00022840"/>
    </source>
</evidence>
<dbReference type="SUPFAM" id="SSF56112">
    <property type="entry name" value="Protein kinase-like (PK-like)"/>
    <property type="match status" value="1"/>
</dbReference>
<reference evidence="9" key="2">
    <citation type="submission" date="2020-05" db="UniProtKB">
        <authorList>
            <consortium name="EnsemblMetazoa"/>
        </authorList>
    </citation>
    <scope>IDENTIFICATION</scope>
    <source>
        <strain evidence="9">maculatus3</strain>
    </source>
</reference>
<dbReference type="InterPro" id="IPR000719">
    <property type="entry name" value="Prot_kinase_dom"/>
</dbReference>
<keyword evidence="5 6" id="KW-0067">ATP-binding</keyword>
<name>A0A182T7F0_9DIPT</name>
<dbReference type="InterPro" id="IPR017441">
    <property type="entry name" value="Protein_kinase_ATP_BS"/>
</dbReference>
<evidence type="ECO:0000256" key="4">
    <source>
        <dbReference type="ARBA" id="ARBA00022777"/>
    </source>
</evidence>
<evidence type="ECO:0000256" key="2">
    <source>
        <dbReference type="ARBA" id="ARBA00022679"/>
    </source>
</evidence>
<keyword evidence="1" id="KW-0723">Serine/threonine-protein kinase</keyword>
<dbReference type="PROSITE" id="PS00107">
    <property type="entry name" value="PROTEIN_KINASE_ATP"/>
    <property type="match status" value="1"/>
</dbReference>
<feature type="domain" description="Protein kinase" evidence="8">
    <location>
        <begin position="42"/>
        <end position="322"/>
    </location>
</feature>
<dbReference type="PANTHER" id="PTHR24346:SF82">
    <property type="entry name" value="KP78A-RELATED"/>
    <property type="match status" value="1"/>
</dbReference>
<sequence>MEPNSKHTPHPSGGSNSGSDTASLASTWSRTRVKNILNVKGYIIGRCIGSGSYSKVYQAFYRPACLESGPGHSIACKLIDRRRTSKDYERLLPRETVAMLALSHPHIVSVMSIQEYGPFVCVFMDYCRYGDLLQYIQTRKRISERRSRLFFRQLVDAAHDMWSLGCVLFIMVSGTMPFDESNIAVTIGHQERKQYGYPSDMKLNPSIMDLIDRLIEPDTRGSLGSRAVCDTHHGCHDQRQYHDDNEQGNQDPSPVPLIRVGRDELQKKERKHRRKRPIRMRHLIANEKLAGWARWLWVWIPIYEPTVKGGGVNAVEEGGSTY</sequence>
<keyword evidence="3 6" id="KW-0547">Nucleotide-binding</keyword>
<feature type="compositionally biased region" description="Polar residues" evidence="7">
    <location>
        <begin position="13"/>
        <end position="23"/>
    </location>
</feature>